<proteinExistence type="predicted"/>
<evidence type="ECO:0000313" key="1">
    <source>
        <dbReference type="EMBL" id="ASV73590.1"/>
    </source>
</evidence>
<gene>
    <name evidence="1" type="ORF">THTE_0988</name>
</gene>
<keyword evidence="1" id="KW-0282">Flagellum</keyword>
<dbReference type="AlphaFoldDB" id="A0A286RCA4"/>
<evidence type="ECO:0000313" key="2">
    <source>
        <dbReference type="Proteomes" id="UP000215086"/>
    </source>
</evidence>
<reference evidence="1 2" key="1">
    <citation type="journal article" name="Front. Microbiol.">
        <title>Sugar Metabolism of the First Thermophilic Planctomycete Thermogutta terrifontis: Comparative Genomic and Transcriptomic Approaches.</title>
        <authorList>
            <person name="Elcheninov A.G."/>
            <person name="Menzel P."/>
            <person name="Gudbergsdottir S.R."/>
            <person name="Slesarev A.I."/>
            <person name="Kadnikov V.V."/>
            <person name="Krogh A."/>
            <person name="Bonch-Osmolovskaya E.A."/>
            <person name="Peng X."/>
            <person name="Kublanov I.V."/>
        </authorList>
    </citation>
    <scope>NUCLEOTIDE SEQUENCE [LARGE SCALE GENOMIC DNA]</scope>
    <source>
        <strain evidence="1 2">R1</strain>
    </source>
</reference>
<sequence length="354" mass="36050">MTYPGFYDYRYYGRDYGGGSGEENYIAYVGDVFYDNPGSDTGFFPFAYSDEEILFGQGQSGQKGMLLGADANSTVGVQHSLPNPSRISVANPRALALRNSGRFATEQALAGDPSPRRLGADESGETVATATVDEGEEEASGFWLFGEEWVWPWTENAAGFWDSLGAYGRAASRAAAGTASGAIAGAGTGALAGGATGLVVSGGPGVVPGAAAGAAGGAIWGGVSGLLRAAVASDAKDAAIGGAKAGAIGGALGGAGRAYGTVRGLRSAAGAVRATAHGYQRLLERSWTLAEYNAVKAGGRMLTQADGATVYILEVAPGKFNVLIENPATGKVISAFKHISKKSLDGLARNYGWH</sequence>
<accession>A0A286RCA4</accession>
<dbReference type="KEGG" id="ttf:THTE_0988"/>
<organism evidence="1 2">
    <name type="scientific">Thermogutta terrifontis</name>
    <dbReference type="NCBI Taxonomy" id="1331910"/>
    <lineage>
        <taxon>Bacteria</taxon>
        <taxon>Pseudomonadati</taxon>
        <taxon>Planctomycetota</taxon>
        <taxon>Planctomycetia</taxon>
        <taxon>Pirellulales</taxon>
        <taxon>Thermoguttaceae</taxon>
        <taxon>Thermogutta</taxon>
    </lineage>
</organism>
<dbReference type="Proteomes" id="UP000215086">
    <property type="component" value="Chromosome"/>
</dbReference>
<keyword evidence="2" id="KW-1185">Reference proteome</keyword>
<keyword evidence="1" id="KW-0969">Cilium</keyword>
<keyword evidence="1" id="KW-0966">Cell projection</keyword>
<dbReference type="EMBL" id="CP018477">
    <property type="protein sequence ID" value="ASV73590.1"/>
    <property type="molecule type" value="Genomic_DNA"/>
</dbReference>
<protein>
    <submittedName>
        <fullName evidence="1">Flagellar hook-length control protein FliK</fullName>
    </submittedName>
</protein>
<name>A0A286RCA4_9BACT</name>